<reference evidence="9 10" key="1">
    <citation type="journal article" date="2021" name="Sci. Rep.">
        <title>The genome of the diatom Chaetoceros tenuissimus carries an ancient integrated fragment of an extant virus.</title>
        <authorList>
            <person name="Hongo Y."/>
            <person name="Kimura K."/>
            <person name="Takaki Y."/>
            <person name="Yoshida Y."/>
            <person name="Baba S."/>
            <person name="Kobayashi G."/>
            <person name="Nagasaki K."/>
            <person name="Hano T."/>
            <person name="Tomaru Y."/>
        </authorList>
    </citation>
    <scope>NUCLEOTIDE SEQUENCE [LARGE SCALE GENOMIC DNA]</scope>
    <source>
        <strain evidence="9 10">NIES-3715</strain>
    </source>
</reference>
<dbReference type="NCBIfam" id="TIGR01080">
    <property type="entry name" value="rplX_A_E"/>
    <property type="match status" value="1"/>
</dbReference>
<dbReference type="Proteomes" id="UP001054902">
    <property type="component" value="Unassembled WGS sequence"/>
</dbReference>
<comment type="similarity">
    <text evidence="2">Belongs to the universal ribosomal protein uL24 family.</text>
</comment>
<dbReference type="InterPro" id="IPR014722">
    <property type="entry name" value="Rib_uL2_dom2"/>
</dbReference>
<feature type="region of interest" description="Disordered" evidence="7">
    <location>
        <begin position="140"/>
        <end position="165"/>
    </location>
</feature>
<evidence type="ECO:0000256" key="5">
    <source>
        <dbReference type="ARBA" id="ARBA00022980"/>
    </source>
</evidence>
<keyword evidence="10" id="KW-1185">Reference proteome</keyword>
<dbReference type="Gene3D" id="2.30.30.30">
    <property type="match status" value="1"/>
</dbReference>
<dbReference type="GO" id="GO:0003723">
    <property type="term" value="F:RNA binding"/>
    <property type="evidence" value="ECO:0007669"/>
    <property type="project" value="InterPro"/>
</dbReference>
<keyword evidence="5" id="KW-0689">Ribosomal protein</keyword>
<evidence type="ECO:0000256" key="6">
    <source>
        <dbReference type="ARBA" id="ARBA00023274"/>
    </source>
</evidence>
<evidence type="ECO:0000313" key="9">
    <source>
        <dbReference type="EMBL" id="GFH58943.1"/>
    </source>
</evidence>
<dbReference type="GO" id="GO:0003735">
    <property type="term" value="F:structural constituent of ribosome"/>
    <property type="evidence" value="ECO:0007669"/>
    <property type="project" value="InterPro"/>
</dbReference>
<evidence type="ECO:0000256" key="1">
    <source>
        <dbReference type="ARBA" id="ARBA00004229"/>
    </source>
</evidence>
<dbReference type="GO" id="GO:0015934">
    <property type="term" value="C:large ribosomal subunit"/>
    <property type="evidence" value="ECO:0007669"/>
    <property type="project" value="InterPro"/>
</dbReference>
<dbReference type="GO" id="GO:0006412">
    <property type="term" value="P:translation"/>
    <property type="evidence" value="ECO:0007669"/>
    <property type="project" value="InterPro"/>
</dbReference>
<comment type="caution">
    <text evidence="9">The sequence shown here is derived from an EMBL/GenBank/DDBJ whole genome shotgun (WGS) entry which is preliminary data.</text>
</comment>
<gene>
    <name evidence="9" type="ORF">CTEN210_15419</name>
</gene>
<evidence type="ECO:0000256" key="4">
    <source>
        <dbReference type="ARBA" id="ARBA00022640"/>
    </source>
</evidence>
<evidence type="ECO:0000313" key="10">
    <source>
        <dbReference type="Proteomes" id="UP001054902"/>
    </source>
</evidence>
<feature type="compositionally biased region" description="Basic residues" evidence="7">
    <location>
        <begin position="36"/>
        <end position="45"/>
    </location>
</feature>
<dbReference type="SUPFAM" id="SSF50104">
    <property type="entry name" value="Translation proteins SH3-like domain"/>
    <property type="match status" value="1"/>
</dbReference>
<dbReference type="Pfam" id="PF16906">
    <property type="entry name" value="Ribosomal_L26"/>
    <property type="match status" value="1"/>
</dbReference>
<sequence length="165" mass="18685">MVILGFSEEQYKLKKGVNTPSNVRSKMKYSTSVSSSRRKNRKAHFSSHSQARAKLMSANLSKELQTRYGVRSMPIRKDDEVVITRGMYKTREGKVTACFRKKFVVHVERITREKVNGTSVPVGIPASSLCITKLKMDKDRKAKLEKKNRNKGESKGDDVAMSNVD</sequence>
<feature type="domain" description="KOW" evidence="8">
    <location>
        <begin position="77"/>
        <end position="108"/>
    </location>
</feature>
<dbReference type="InterPro" id="IPR005756">
    <property type="entry name" value="Ribosomal_uL24_euk/arc"/>
</dbReference>
<evidence type="ECO:0000256" key="2">
    <source>
        <dbReference type="ARBA" id="ARBA00010618"/>
    </source>
</evidence>
<dbReference type="Pfam" id="PF00467">
    <property type="entry name" value="KOW"/>
    <property type="match status" value="1"/>
</dbReference>
<accession>A0AAD3D6W8</accession>
<protein>
    <recommendedName>
        <fullName evidence="8">KOW domain-containing protein</fullName>
    </recommendedName>
</protein>
<dbReference type="GO" id="GO:0009507">
    <property type="term" value="C:chloroplast"/>
    <property type="evidence" value="ECO:0007669"/>
    <property type="project" value="UniProtKB-SubCell"/>
</dbReference>
<dbReference type="FunFam" id="2.30.30.30:FF:000009">
    <property type="entry name" value="60S ribosomal protein L26"/>
    <property type="match status" value="1"/>
</dbReference>
<dbReference type="PANTHER" id="PTHR11143">
    <property type="entry name" value="60S RIBOSOMAL PROTEIN L26 FAMILY MEMBER"/>
    <property type="match status" value="1"/>
</dbReference>
<comment type="subcellular location">
    <subcellularLocation>
        <location evidence="1">Plastid</location>
        <location evidence="1">Chloroplast</location>
    </subcellularLocation>
</comment>
<feature type="region of interest" description="Disordered" evidence="7">
    <location>
        <begin position="30"/>
        <end position="49"/>
    </location>
</feature>
<keyword evidence="6" id="KW-0687">Ribonucleoprotein</keyword>
<dbReference type="InterPro" id="IPR041988">
    <property type="entry name" value="Ribosomal_uL24_KOW"/>
</dbReference>
<proteinExistence type="inferred from homology"/>
<keyword evidence="4" id="KW-0934">Plastid</keyword>
<dbReference type="InterPro" id="IPR008991">
    <property type="entry name" value="Translation_prot_SH3-like_sf"/>
</dbReference>
<organism evidence="9 10">
    <name type="scientific">Chaetoceros tenuissimus</name>
    <dbReference type="NCBI Taxonomy" id="426638"/>
    <lineage>
        <taxon>Eukaryota</taxon>
        <taxon>Sar</taxon>
        <taxon>Stramenopiles</taxon>
        <taxon>Ochrophyta</taxon>
        <taxon>Bacillariophyta</taxon>
        <taxon>Coscinodiscophyceae</taxon>
        <taxon>Chaetocerotophycidae</taxon>
        <taxon>Chaetocerotales</taxon>
        <taxon>Chaetocerotaceae</taxon>
        <taxon>Chaetoceros</taxon>
    </lineage>
</organism>
<dbReference type="InterPro" id="IPR005824">
    <property type="entry name" value="KOW"/>
</dbReference>
<evidence type="ECO:0000259" key="8">
    <source>
        <dbReference type="Pfam" id="PF00467"/>
    </source>
</evidence>
<evidence type="ECO:0000256" key="3">
    <source>
        <dbReference type="ARBA" id="ARBA00022528"/>
    </source>
</evidence>
<dbReference type="CDD" id="cd06089">
    <property type="entry name" value="KOW_RPL26"/>
    <property type="match status" value="1"/>
</dbReference>
<dbReference type="EMBL" id="BLLK01000062">
    <property type="protein sequence ID" value="GFH58943.1"/>
    <property type="molecule type" value="Genomic_DNA"/>
</dbReference>
<keyword evidence="3" id="KW-0150">Chloroplast</keyword>
<feature type="compositionally biased region" description="Basic and acidic residues" evidence="7">
    <location>
        <begin position="140"/>
        <end position="158"/>
    </location>
</feature>
<evidence type="ECO:0000256" key="7">
    <source>
        <dbReference type="SAM" id="MobiDB-lite"/>
    </source>
</evidence>
<name>A0AAD3D6W8_9STRA</name>
<dbReference type="AlphaFoldDB" id="A0AAD3D6W8"/>